<dbReference type="Proteomes" id="UP000515211">
    <property type="component" value="Chromosome 3"/>
</dbReference>
<dbReference type="InterPro" id="IPR035897">
    <property type="entry name" value="Toll_tir_struct_dom_sf"/>
</dbReference>
<accession>A0A6P5NDJ8</accession>
<protein>
    <recommendedName>
        <fullName evidence="1">ADP-ribosyl cyclase/cyclic ADP-ribose hydrolase</fullName>
        <ecNumber evidence="1">3.2.2.6</ecNumber>
    </recommendedName>
</protein>
<dbReference type="Pfam" id="PF23598">
    <property type="entry name" value="LRR_14"/>
    <property type="match status" value="1"/>
</dbReference>
<organism evidence="9 10">
    <name type="scientific">Arachis duranensis</name>
    <name type="common">Wild peanut</name>
    <dbReference type="NCBI Taxonomy" id="130453"/>
    <lineage>
        <taxon>Eukaryota</taxon>
        <taxon>Viridiplantae</taxon>
        <taxon>Streptophyta</taxon>
        <taxon>Embryophyta</taxon>
        <taxon>Tracheophyta</taxon>
        <taxon>Spermatophyta</taxon>
        <taxon>Magnoliopsida</taxon>
        <taxon>eudicotyledons</taxon>
        <taxon>Gunneridae</taxon>
        <taxon>Pentapetalae</taxon>
        <taxon>rosids</taxon>
        <taxon>fabids</taxon>
        <taxon>Fabales</taxon>
        <taxon>Fabaceae</taxon>
        <taxon>Papilionoideae</taxon>
        <taxon>50 kb inversion clade</taxon>
        <taxon>dalbergioids sensu lato</taxon>
        <taxon>Dalbergieae</taxon>
        <taxon>Pterocarpus clade</taxon>
        <taxon>Arachis</taxon>
    </lineage>
</organism>
<dbReference type="PROSITE" id="PS50104">
    <property type="entry name" value="TIR"/>
    <property type="match status" value="1"/>
</dbReference>
<dbReference type="InterPro" id="IPR027417">
    <property type="entry name" value="P-loop_NTPase"/>
</dbReference>
<dbReference type="InterPro" id="IPR045344">
    <property type="entry name" value="C-JID"/>
</dbReference>
<name>A0A6P5NDJ8_ARADU</name>
<dbReference type="InterPro" id="IPR032675">
    <property type="entry name" value="LRR_dom_sf"/>
</dbReference>
<comment type="catalytic activity">
    <reaction evidence="7">
        <text>NAD(+) + H2O = ADP-D-ribose + nicotinamide + H(+)</text>
        <dbReference type="Rhea" id="RHEA:16301"/>
        <dbReference type="ChEBI" id="CHEBI:15377"/>
        <dbReference type="ChEBI" id="CHEBI:15378"/>
        <dbReference type="ChEBI" id="CHEBI:17154"/>
        <dbReference type="ChEBI" id="CHEBI:57540"/>
        <dbReference type="ChEBI" id="CHEBI:57967"/>
        <dbReference type="EC" id="3.2.2.6"/>
    </reaction>
    <physiologicalReaction direction="left-to-right" evidence="7">
        <dbReference type="Rhea" id="RHEA:16302"/>
    </physiologicalReaction>
</comment>
<dbReference type="EC" id="3.2.2.6" evidence="1"/>
<dbReference type="Pfam" id="PF23282">
    <property type="entry name" value="WHD_ROQ1"/>
    <property type="match status" value="1"/>
</dbReference>
<dbReference type="InterPro" id="IPR042197">
    <property type="entry name" value="Apaf_helical"/>
</dbReference>
<keyword evidence="4" id="KW-0378">Hydrolase</keyword>
<evidence type="ECO:0000256" key="7">
    <source>
        <dbReference type="ARBA" id="ARBA00047304"/>
    </source>
</evidence>
<evidence type="ECO:0000256" key="3">
    <source>
        <dbReference type="ARBA" id="ARBA00022737"/>
    </source>
</evidence>
<dbReference type="InterPro" id="IPR000157">
    <property type="entry name" value="TIR_dom"/>
</dbReference>
<dbReference type="PANTHER" id="PTHR11017">
    <property type="entry name" value="LEUCINE-RICH REPEAT-CONTAINING PROTEIN"/>
    <property type="match status" value="1"/>
</dbReference>
<dbReference type="Gene3D" id="1.10.8.430">
    <property type="entry name" value="Helical domain of apoptotic protease-activating factors"/>
    <property type="match status" value="1"/>
</dbReference>
<dbReference type="Pfam" id="PF01582">
    <property type="entry name" value="TIR"/>
    <property type="match status" value="1"/>
</dbReference>
<dbReference type="SUPFAM" id="SSF52047">
    <property type="entry name" value="RNI-like"/>
    <property type="match status" value="1"/>
</dbReference>
<evidence type="ECO:0000256" key="4">
    <source>
        <dbReference type="ARBA" id="ARBA00022801"/>
    </source>
</evidence>
<dbReference type="GO" id="GO:0061809">
    <property type="term" value="F:NAD+ nucleosidase activity, cyclic ADP-ribose generating"/>
    <property type="evidence" value="ECO:0007669"/>
    <property type="project" value="UniProtKB-EC"/>
</dbReference>
<dbReference type="InterPro" id="IPR044974">
    <property type="entry name" value="Disease_R_plants"/>
</dbReference>
<keyword evidence="6" id="KW-0520">NAD</keyword>
<dbReference type="GeneID" id="107481402"/>
<dbReference type="SUPFAM" id="SSF46785">
    <property type="entry name" value="Winged helix' DNA-binding domain"/>
    <property type="match status" value="1"/>
</dbReference>
<dbReference type="RefSeq" id="XP_020994945.1">
    <property type="nucleotide sequence ID" value="XM_021139286.2"/>
</dbReference>
<dbReference type="GO" id="GO:0007165">
    <property type="term" value="P:signal transduction"/>
    <property type="evidence" value="ECO:0007669"/>
    <property type="project" value="InterPro"/>
</dbReference>
<dbReference type="PRINTS" id="PR00364">
    <property type="entry name" value="DISEASERSIST"/>
</dbReference>
<dbReference type="SUPFAM" id="SSF52200">
    <property type="entry name" value="Toll/Interleukin receptor TIR domain"/>
    <property type="match status" value="1"/>
</dbReference>
<feature type="domain" description="TIR" evidence="8">
    <location>
        <begin position="5"/>
        <end position="166"/>
    </location>
</feature>
<dbReference type="AlphaFoldDB" id="A0A6P5NDJ8"/>
<keyword evidence="5" id="KW-0611">Plant defense</keyword>
<reference evidence="10" key="2">
    <citation type="submission" date="2025-08" db="UniProtKB">
        <authorList>
            <consortium name="RefSeq"/>
        </authorList>
    </citation>
    <scope>IDENTIFICATION</scope>
    <source>
        <tissue evidence="10">Whole plant</tissue>
    </source>
</reference>
<proteinExistence type="predicted"/>
<dbReference type="SMART" id="SM00255">
    <property type="entry name" value="TIR"/>
    <property type="match status" value="1"/>
</dbReference>
<sequence>MLGNTKHDVFLSFRGEDTRNSFTSHLYAALCAKRIKTYMHDTRGDDDGGEEKEAIQQSNIYVIIFSQHYAHSVRCLDQLTKILECKERYGRDVIPVFYKMDPSNVANQTGSYADAFVKHQQRFGDKVQRWKLALTQVAGLSPPLSKIYSPDYILVEEIVQHIWRRLKSNYSTDYQGLVGIHNHIAQIHSLLHVELEAVRIIGICGIGGIGKTTIAGALYHELSSQFSFSTFAVNVQQQIENHGMQHTQSKYISELLEEKMPADSLGLRVLTEKLKVSKVLLILDDMNNSAQIRDFIGGHGIFGLGSRILVTSRSLQTLKDAGVDEMYEIKEMNFQDSLQLFCLNAFKQKNPTENYMSLSRMMLSYAKGIPLALKVLGSMLHGSREEEWERVLQKLEKIPNLKTYDLLKLSYDGLSEEQKDMFLDIACFYREGHDVNTVKQAFDSCGFNAATGIRVLNDRGLISMLRGELMIHDLIREMGQEIVHQQCANEPGKRSRLWKHEDIYHVIRENKGTDAIRCVFLDMCKIKEVQLHPETFKMMHNLRLLQFYKSSSTQALKVRLPAFLHSLPDSLWILCWNGFPQRSLPQHFCPKNLVTLDMCDSQLEQLWEKDQKLPNLKRLDLSGSKNLVQLPDLSHCPNIEEIFLSHCKSLVRVYSSSFLSKLNCVWLNGCTELRNLNLPSNILSKSSGLIVLNDCSNLELFSISITTKDVVLHGCSRSRSIESLFRNCLPGSMIRCMMGTRGGSLFESFSDTFDPNGGAAANLDDEPMDNIHLLNLKVLREGSPSSLFPSLSELCWLDLSYCESLTSLPINLFKLKWLRKLYLRGCSNLEKLPEIEEDMENLMVLILDESGIQELSSTMQNLVGLEELSLHGCRSLVFIPSSIGRLSKLCILDLTYCEALESLPSSIFNLKLTKLDLHGCSMLKNLPEITEPAESFAHMNLAKTAIKEIPSSLAYLVGLQTLQLNLCKDLEFLPNSIGNLNLLSKLDFSGCEKLSELPSDIGNLSSLRELSLHESSIVDLPESIAHLSSLKSLDLSDCKKLENIPGLPPFLEHFVAFDCPSVRRVSSSGFDIKLPSDSKDGIFKFHLTNSQELTQSSQSNIAGDAWQRMLDTAYRSVLFCFPGSAVPHWFPNRCKGHSVTLKQSSLNWCSDNRFIGFALCVVFGLEGMHDEECKYSVFSYRFTYECDDGIHVVPSNDQLRYYFNWKGRERFILHDHTFIWKSYLETQTINHMLSHNAHNFSFQICKYDVGRSWPNYRPRFNIKECGISPLYTN</sequence>
<dbReference type="InterPro" id="IPR058192">
    <property type="entry name" value="WHD_ROQ1-like"/>
</dbReference>
<dbReference type="PANTHER" id="PTHR11017:SF568">
    <property type="entry name" value="ADP-RIBOSYL CYCLASE_CYCLIC ADP-RIBOSE HYDROLASE"/>
    <property type="match status" value="1"/>
</dbReference>
<dbReference type="SUPFAM" id="SSF52058">
    <property type="entry name" value="L domain-like"/>
    <property type="match status" value="1"/>
</dbReference>
<gene>
    <name evidence="10" type="primary">LOC107481402</name>
</gene>
<keyword evidence="3" id="KW-0677">Repeat</keyword>
<dbReference type="GO" id="GO:0051707">
    <property type="term" value="P:response to other organism"/>
    <property type="evidence" value="ECO:0007669"/>
    <property type="project" value="UniProtKB-ARBA"/>
</dbReference>
<dbReference type="InterPro" id="IPR036390">
    <property type="entry name" value="WH_DNA-bd_sf"/>
</dbReference>
<dbReference type="Pfam" id="PF00931">
    <property type="entry name" value="NB-ARC"/>
    <property type="match status" value="1"/>
</dbReference>
<dbReference type="Gene3D" id="3.40.50.300">
    <property type="entry name" value="P-loop containing nucleotide triphosphate hydrolases"/>
    <property type="match status" value="1"/>
</dbReference>
<dbReference type="KEGG" id="adu:107481402"/>
<evidence type="ECO:0000313" key="10">
    <source>
        <dbReference type="RefSeq" id="XP_020994945.1"/>
    </source>
</evidence>
<dbReference type="InterPro" id="IPR055414">
    <property type="entry name" value="LRR_R13L4/SHOC2-like"/>
</dbReference>
<evidence type="ECO:0000256" key="1">
    <source>
        <dbReference type="ARBA" id="ARBA00011982"/>
    </source>
</evidence>
<dbReference type="FunFam" id="3.40.50.10140:FF:000007">
    <property type="entry name" value="Disease resistance protein (TIR-NBS-LRR class)"/>
    <property type="match status" value="1"/>
</dbReference>
<dbReference type="GO" id="GO:0043531">
    <property type="term" value="F:ADP binding"/>
    <property type="evidence" value="ECO:0007669"/>
    <property type="project" value="InterPro"/>
</dbReference>
<evidence type="ECO:0000256" key="6">
    <source>
        <dbReference type="ARBA" id="ARBA00023027"/>
    </source>
</evidence>
<reference evidence="9" key="1">
    <citation type="journal article" date="2016" name="Nat. Genet.">
        <title>The genome sequences of Arachis duranensis and Arachis ipaensis, the diploid ancestors of cultivated peanut.</title>
        <authorList>
            <person name="Bertioli D.J."/>
            <person name="Cannon S.B."/>
            <person name="Froenicke L."/>
            <person name="Huang G."/>
            <person name="Farmer A.D."/>
            <person name="Cannon E.K."/>
            <person name="Liu X."/>
            <person name="Gao D."/>
            <person name="Clevenger J."/>
            <person name="Dash S."/>
            <person name="Ren L."/>
            <person name="Moretzsohn M.C."/>
            <person name="Shirasawa K."/>
            <person name="Huang W."/>
            <person name="Vidigal B."/>
            <person name="Abernathy B."/>
            <person name="Chu Y."/>
            <person name="Niederhuth C.E."/>
            <person name="Umale P."/>
            <person name="Araujo A.C."/>
            <person name="Kozik A."/>
            <person name="Kim K.D."/>
            <person name="Burow M.D."/>
            <person name="Varshney R.K."/>
            <person name="Wang X."/>
            <person name="Zhang X."/>
            <person name="Barkley N."/>
            <person name="Guimaraes P.M."/>
            <person name="Isobe S."/>
            <person name="Guo B."/>
            <person name="Liao B."/>
            <person name="Stalker H.T."/>
            <person name="Schmitz R.J."/>
            <person name="Scheffler B.E."/>
            <person name="Leal-Bertioli S.C."/>
            <person name="Xun X."/>
            <person name="Jackson S.A."/>
            <person name="Michelmore R."/>
            <person name="Ozias-Akins P."/>
        </authorList>
    </citation>
    <scope>NUCLEOTIDE SEQUENCE [LARGE SCALE GENOMIC DNA]</scope>
    <source>
        <strain evidence="9">cv. V14167</strain>
    </source>
</reference>
<dbReference type="Pfam" id="PF20160">
    <property type="entry name" value="C-JID"/>
    <property type="match status" value="1"/>
</dbReference>
<evidence type="ECO:0000256" key="5">
    <source>
        <dbReference type="ARBA" id="ARBA00022821"/>
    </source>
</evidence>
<dbReference type="Gene3D" id="3.80.10.10">
    <property type="entry name" value="Ribonuclease Inhibitor"/>
    <property type="match status" value="3"/>
</dbReference>
<keyword evidence="9" id="KW-1185">Reference proteome</keyword>
<keyword evidence="2" id="KW-0433">Leucine-rich repeat</keyword>
<dbReference type="InterPro" id="IPR002182">
    <property type="entry name" value="NB-ARC"/>
</dbReference>
<evidence type="ECO:0000313" key="9">
    <source>
        <dbReference type="Proteomes" id="UP000515211"/>
    </source>
</evidence>
<evidence type="ECO:0000256" key="2">
    <source>
        <dbReference type="ARBA" id="ARBA00022614"/>
    </source>
</evidence>
<evidence type="ECO:0000259" key="8">
    <source>
        <dbReference type="PROSITE" id="PS50104"/>
    </source>
</evidence>
<dbReference type="SUPFAM" id="SSF52540">
    <property type="entry name" value="P-loop containing nucleoside triphosphate hydrolases"/>
    <property type="match status" value="1"/>
</dbReference>
<dbReference type="Gene3D" id="3.40.50.10140">
    <property type="entry name" value="Toll/interleukin-1 receptor homology (TIR) domain"/>
    <property type="match status" value="1"/>
</dbReference>
<dbReference type="GO" id="GO:0006952">
    <property type="term" value="P:defense response"/>
    <property type="evidence" value="ECO:0007669"/>
    <property type="project" value="UniProtKB-KW"/>
</dbReference>